<keyword evidence="2" id="KW-0720">Serine protease</keyword>
<dbReference type="InterPro" id="IPR009003">
    <property type="entry name" value="Peptidase_S1_PA"/>
</dbReference>
<dbReference type="PROSITE" id="PS00134">
    <property type="entry name" value="TRYPSIN_HIS"/>
    <property type="match status" value="1"/>
</dbReference>
<dbReference type="SUPFAM" id="SSF50494">
    <property type="entry name" value="Trypsin-like serine proteases"/>
    <property type="match status" value="1"/>
</dbReference>
<feature type="chain" id="PRO_5047243532" description="Peptidase S1 domain-containing protein" evidence="3">
    <location>
        <begin position="20"/>
        <end position="395"/>
    </location>
</feature>
<dbReference type="PROSITE" id="PS00135">
    <property type="entry name" value="TRYPSIN_SER"/>
    <property type="match status" value="1"/>
</dbReference>
<dbReference type="InterPro" id="IPR033116">
    <property type="entry name" value="TRYPSIN_SER"/>
</dbReference>
<dbReference type="CDD" id="cd00190">
    <property type="entry name" value="Tryp_SPc"/>
    <property type="match status" value="1"/>
</dbReference>
<dbReference type="Pfam" id="PF00089">
    <property type="entry name" value="Trypsin"/>
    <property type="match status" value="1"/>
</dbReference>
<keyword evidence="6" id="KW-1185">Reference proteome</keyword>
<evidence type="ECO:0000256" key="3">
    <source>
        <dbReference type="SAM" id="SignalP"/>
    </source>
</evidence>
<accession>A0ABN8IUT1</accession>
<evidence type="ECO:0000256" key="2">
    <source>
        <dbReference type="RuleBase" id="RU363034"/>
    </source>
</evidence>
<keyword evidence="2" id="KW-0645">Protease</keyword>
<sequence>MSPHGSAIFFFATIALVSSQRQGESCYNERSNFIGRCKLADQCPSAESDYLNKGIYPKFCEYSVRRVLVCCKEDQIRTTTTKAPTRPKPSAGIALNQENKRVSERKCEEYSKAVVQQVDFISLLPEPETMSISDVNCNYTGLELIVGGEDALQGEFPHMTAVGWPGFDGGYDFSCGGSLISRRFVMTAGHCIKKPRAGEPTIVRLGDQNLDPSVKDRANPIDVRIKTIHKHPGYKPPDRYNDIALLELAEDVPFNDNIRPACLWTKPDFGGNGKALATGWGVTVPDSLETSKELKKVSLSLLTNDYCDRIMARNRYWNGFVPSQMCAGELRGGKDTCQGDSGSPLQVVSQENQCIFYVIGVTSFGGKCARSGQPAIYTRVSSYLDWIEGLVWPGE</sequence>
<reference evidence="5" key="1">
    <citation type="submission" date="2022-03" db="EMBL/GenBank/DDBJ databases">
        <authorList>
            <person name="Martin H S."/>
        </authorList>
    </citation>
    <scope>NUCLEOTIDE SEQUENCE</scope>
</reference>
<gene>
    <name evidence="5" type="ORF">IPOD504_LOCUS12822</name>
</gene>
<keyword evidence="3" id="KW-0732">Signal</keyword>
<feature type="non-terminal residue" evidence="5">
    <location>
        <position position="395"/>
    </location>
</feature>
<dbReference type="PROSITE" id="PS50240">
    <property type="entry name" value="TRYPSIN_DOM"/>
    <property type="match status" value="1"/>
</dbReference>
<dbReference type="Gene3D" id="2.40.10.10">
    <property type="entry name" value="Trypsin-like serine proteases"/>
    <property type="match status" value="1"/>
</dbReference>
<dbReference type="InterPro" id="IPR001254">
    <property type="entry name" value="Trypsin_dom"/>
</dbReference>
<dbReference type="InterPro" id="IPR018114">
    <property type="entry name" value="TRYPSIN_HIS"/>
</dbReference>
<proteinExistence type="predicted"/>
<organism evidence="5 6">
    <name type="scientific">Iphiclides podalirius</name>
    <name type="common">scarce swallowtail</name>
    <dbReference type="NCBI Taxonomy" id="110791"/>
    <lineage>
        <taxon>Eukaryota</taxon>
        <taxon>Metazoa</taxon>
        <taxon>Ecdysozoa</taxon>
        <taxon>Arthropoda</taxon>
        <taxon>Hexapoda</taxon>
        <taxon>Insecta</taxon>
        <taxon>Pterygota</taxon>
        <taxon>Neoptera</taxon>
        <taxon>Endopterygota</taxon>
        <taxon>Lepidoptera</taxon>
        <taxon>Glossata</taxon>
        <taxon>Ditrysia</taxon>
        <taxon>Papilionoidea</taxon>
        <taxon>Papilionidae</taxon>
        <taxon>Papilioninae</taxon>
        <taxon>Iphiclides</taxon>
    </lineage>
</organism>
<evidence type="ECO:0000259" key="4">
    <source>
        <dbReference type="PROSITE" id="PS50240"/>
    </source>
</evidence>
<dbReference type="PANTHER" id="PTHR24258">
    <property type="entry name" value="SERINE PROTEASE-RELATED"/>
    <property type="match status" value="1"/>
</dbReference>
<evidence type="ECO:0000313" key="6">
    <source>
        <dbReference type="Proteomes" id="UP000837857"/>
    </source>
</evidence>
<protein>
    <recommendedName>
        <fullName evidence="4">Peptidase S1 domain-containing protein</fullName>
    </recommendedName>
</protein>
<feature type="domain" description="Peptidase S1" evidence="4">
    <location>
        <begin position="145"/>
        <end position="392"/>
    </location>
</feature>
<evidence type="ECO:0000256" key="1">
    <source>
        <dbReference type="ARBA" id="ARBA00023157"/>
    </source>
</evidence>
<evidence type="ECO:0000313" key="5">
    <source>
        <dbReference type="EMBL" id="CAH2064612.1"/>
    </source>
</evidence>
<name>A0ABN8IUT1_9NEOP</name>
<dbReference type="InterPro" id="IPR043504">
    <property type="entry name" value="Peptidase_S1_PA_chymotrypsin"/>
</dbReference>
<dbReference type="InterPro" id="IPR001314">
    <property type="entry name" value="Peptidase_S1A"/>
</dbReference>
<feature type="signal peptide" evidence="3">
    <location>
        <begin position="1"/>
        <end position="19"/>
    </location>
</feature>
<keyword evidence="2" id="KW-0378">Hydrolase</keyword>
<keyword evidence="1" id="KW-1015">Disulfide bond</keyword>
<dbReference type="PRINTS" id="PR00722">
    <property type="entry name" value="CHYMOTRYPSIN"/>
</dbReference>
<dbReference type="Proteomes" id="UP000837857">
    <property type="component" value="Chromosome 30"/>
</dbReference>
<dbReference type="PANTHER" id="PTHR24258:SF136">
    <property type="entry name" value="GH06673P-RELATED"/>
    <property type="match status" value="1"/>
</dbReference>
<dbReference type="SMART" id="SM00020">
    <property type="entry name" value="Tryp_SPc"/>
    <property type="match status" value="1"/>
</dbReference>
<dbReference type="EMBL" id="OW152842">
    <property type="protein sequence ID" value="CAH2064612.1"/>
    <property type="molecule type" value="Genomic_DNA"/>
</dbReference>